<dbReference type="Proteomes" id="UP001161017">
    <property type="component" value="Unassembled WGS sequence"/>
</dbReference>
<gene>
    <name evidence="1" type="ORF">OHK93_002150</name>
</gene>
<keyword evidence="2" id="KW-1185">Reference proteome</keyword>
<protein>
    <submittedName>
        <fullName evidence="1">Uncharacterized protein</fullName>
    </submittedName>
</protein>
<organism evidence="1 2">
    <name type="scientific">Ramalina farinacea</name>
    <dbReference type="NCBI Taxonomy" id="258253"/>
    <lineage>
        <taxon>Eukaryota</taxon>
        <taxon>Fungi</taxon>
        <taxon>Dikarya</taxon>
        <taxon>Ascomycota</taxon>
        <taxon>Pezizomycotina</taxon>
        <taxon>Lecanoromycetes</taxon>
        <taxon>OSLEUM clade</taxon>
        <taxon>Lecanoromycetidae</taxon>
        <taxon>Lecanorales</taxon>
        <taxon>Lecanorineae</taxon>
        <taxon>Ramalinaceae</taxon>
        <taxon>Ramalina</taxon>
    </lineage>
</organism>
<sequence>MTLPPTLPSLLLLLEQPMCRIKLIVDHYSREELLLIRSPLRAHSIARKISRSLSRLVCQLVNAFRVLDEDIQREEPAADDDDDNRAKMMLSIVARNAILARIHLVMEEMQQDIRQRPFHTTYVAKYLMKRTRERSEGLTKEFDALERVIWCCYQ</sequence>
<dbReference type="AlphaFoldDB" id="A0AA43QQW6"/>
<evidence type="ECO:0000313" key="1">
    <source>
        <dbReference type="EMBL" id="MDI1490945.1"/>
    </source>
</evidence>
<proteinExistence type="predicted"/>
<evidence type="ECO:0000313" key="2">
    <source>
        <dbReference type="Proteomes" id="UP001161017"/>
    </source>
</evidence>
<accession>A0AA43QQW6</accession>
<name>A0AA43QQW6_9LECA</name>
<reference evidence="1" key="1">
    <citation type="journal article" date="2023" name="Genome Biol. Evol.">
        <title>First Whole Genome Sequence and Flow Cytometry Genome Size Data for the Lichen-Forming Fungus Ramalina farinacea (Ascomycota).</title>
        <authorList>
            <person name="Llewellyn T."/>
            <person name="Mian S."/>
            <person name="Hill R."/>
            <person name="Leitch I.J."/>
            <person name="Gaya E."/>
        </authorList>
    </citation>
    <scope>NUCLEOTIDE SEQUENCE</scope>
    <source>
        <strain evidence="1">LIQ254RAFAR</strain>
    </source>
</reference>
<comment type="caution">
    <text evidence="1">The sequence shown here is derived from an EMBL/GenBank/DDBJ whole genome shotgun (WGS) entry which is preliminary data.</text>
</comment>
<dbReference type="EMBL" id="JAPUFD010000013">
    <property type="protein sequence ID" value="MDI1490945.1"/>
    <property type="molecule type" value="Genomic_DNA"/>
</dbReference>